<evidence type="ECO:0000259" key="7">
    <source>
        <dbReference type="Pfam" id="PF21144"/>
    </source>
</evidence>
<feature type="compositionally biased region" description="Basic and acidic residues" evidence="2">
    <location>
        <begin position="1364"/>
        <end position="1378"/>
    </location>
</feature>
<gene>
    <name evidence="8" type="ORF">CVLEPA_LOCUS2807</name>
</gene>
<feature type="compositionally biased region" description="Basic and acidic residues" evidence="2">
    <location>
        <begin position="1399"/>
        <end position="1432"/>
    </location>
</feature>
<evidence type="ECO:0008006" key="10">
    <source>
        <dbReference type="Google" id="ProtNLM"/>
    </source>
</evidence>
<dbReference type="CDD" id="cd17935">
    <property type="entry name" value="EEXXQc_AQR"/>
    <property type="match status" value="1"/>
</dbReference>
<accession>A0ABP0EZW8</accession>
<dbReference type="InterPro" id="IPR041677">
    <property type="entry name" value="DNA2/NAM7_AAA_11"/>
</dbReference>
<dbReference type="Pfam" id="PF13086">
    <property type="entry name" value="AAA_11"/>
    <property type="match status" value="1"/>
</dbReference>
<dbReference type="Pfam" id="PF21143">
    <property type="entry name" value="Aquarius_N_2nd"/>
    <property type="match status" value="1"/>
</dbReference>
<organism evidence="8 9">
    <name type="scientific">Clavelina lepadiformis</name>
    <name type="common">Light-bulb sea squirt</name>
    <name type="synonym">Ascidia lepadiformis</name>
    <dbReference type="NCBI Taxonomy" id="159417"/>
    <lineage>
        <taxon>Eukaryota</taxon>
        <taxon>Metazoa</taxon>
        <taxon>Chordata</taxon>
        <taxon>Tunicata</taxon>
        <taxon>Ascidiacea</taxon>
        <taxon>Aplousobranchia</taxon>
        <taxon>Clavelinidae</taxon>
        <taxon>Clavelina</taxon>
    </lineage>
</organism>
<dbReference type="InterPro" id="IPR048967">
    <property type="entry name" value="Aquarius_insert"/>
</dbReference>
<dbReference type="PANTHER" id="PTHR10887:SF5">
    <property type="entry name" value="RNA HELICASE AQUARIUS"/>
    <property type="match status" value="1"/>
</dbReference>
<evidence type="ECO:0000259" key="3">
    <source>
        <dbReference type="Pfam" id="PF13086"/>
    </source>
</evidence>
<feature type="region of interest" description="Disordered" evidence="2">
    <location>
        <begin position="1359"/>
        <end position="1453"/>
    </location>
</feature>
<feature type="domain" description="RNA helicase aquarius insertion" evidence="7">
    <location>
        <begin position="691"/>
        <end position="736"/>
    </location>
</feature>
<dbReference type="Proteomes" id="UP001642483">
    <property type="component" value="Unassembled WGS sequence"/>
</dbReference>
<dbReference type="InterPro" id="IPR041679">
    <property type="entry name" value="DNA2/NAM7-like_C"/>
</dbReference>
<comment type="subcellular location">
    <subcellularLocation>
        <location evidence="1">Nucleus</location>
    </subcellularLocation>
</comment>
<reference evidence="8 9" key="1">
    <citation type="submission" date="2024-02" db="EMBL/GenBank/DDBJ databases">
        <authorList>
            <person name="Daric V."/>
            <person name="Darras S."/>
        </authorList>
    </citation>
    <scope>NUCLEOTIDE SEQUENCE [LARGE SCALE GENOMIC DNA]</scope>
</reference>
<feature type="domain" description="DNA2/NAM7 helicase helicase" evidence="3">
    <location>
        <begin position="767"/>
        <end position="1062"/>
    </location>
</feature>
<dbReference type="InterPro" id="IPR048966">
    <property type="entry name" value="Aquarius_b-barrel"/>
</dbReference>
<dbReference type="Gene3D" id="3.40.50.300">
    <property type="entry name" value="P-loop containing nucleotide triphosphate hydrolases"/>
    <property type="match status" value="2"/>
</dbReference>
<dbReference type="InterPro" id="IPR045055">
    <property type="entry name" value="DNA2/NAM7-like"/>
</dbReference>
<dbReference type="InterPro" id="IPR026300">
    <property type="entry name" value="CWF11_fam"/>
</dbReference>
<feature type="domain" description="DNA2/NAM7 helicase-like C-terminal" evidence="4">
    <location>
        <begin position="1072"/>
        <end position="1262"/>
    </location>
</feature>
<dbReference type="Pfam" id="PF21144">
    <property type="entry name" value="Aquarius_N_3rd"/>
    <property type="match status" value="1"/>
</dbReference>
<dbReference type="PIRSF" id="PIRSF038901">
    <property type="entry name" value="AQR_cwf11"/>
    <property type="match status" value="1"/>
</dbReference>
<comment type="caution">
    <text evidence="8">The sequence shown here is derived from an EMBL/GenBank/DDBJ whole genome shotgun (WGS) entry which is preliminary data.</text>
</comment>
<dbReference type="InterPro" id="IPR047187">
    <property type="entry name" value="SF1_C_Upf1"/>
</dbReference>
<protein>
    <recommendedName>
        <fullName evidence="10">Intron-binding protein aquarius</fullName>
    </recommendedName>
</protein>
<comment type="similarity">
    <text evidence="1">Belongs to the CWF11 family.</text>
</comment>
<keyword evidence="1" id="KW-0507">mRNA processing</keyword>
<dbReference type="InterPro" id="IPR027417">
    <property type="entry name" value="P-loop_NTPase"/>
</dbReference>
<keyword evidence="1" id="KW-0539">Nucleus</keyword>
<sequence length="1453" mass="167637">MATRTAGAPTTSQMLHDRLSKLAVSNWSGEAINKEVLFKIQLVEDVFNKDLVEGDFNIRRIMLLEFSQYLENYLWPNYSPETTCHALVMSIACMVNEKYRENVPAWNVFKKQPEYFRNLFDCVMKSVLDDSIPLRQRTVLIIFLDHCYNSLEVDIVREQVQRTVTIASWQCLLPSRLQAELRKSAKLRKVWKSIIKKDAKSDEETKQKNNFDRTFLQNLMNKFCDMVSAKEFSNDLIDYCQRFLDLLIDLVSCLPTRRWFNTLLSDSHVVVRCTKSALYDNDDVFTQLVETLRMYASFEVNDLTGEPLSKQEMVSVHYQRINRLQKCAFAKFPALREFSLGTVAHIDKRDALTKHMRGLSIDDLTRLCNEVDIKTLGTDSKDALLEMLVSYHERRPTQLDAINASPLYPTEHVLWDDNLTKTENFMMDSCLALPKLNLQFLTLHDYLLRNFNLFRLESAYEIRNDIEDAVHKMRALAAEDGGCVFRGWARMALPVQTFSIVEVAKPNISESCPSQVRADVSIAVNIPYATRKEWENLRKHDICFLLCVQPIPGAPQPAKGKKKIPFQSRFNVLVRGCEVEGMLDPDGHVIDEGPEPKPHFDGYIRTFRVWLDTNQYQSDMQSVLKQEIPDPYESFNLIVRRKPKENNFKAVLATIRGLMNTQCVVPEWLHDVLLGYGDPSAAHYSKLARTINDLDWNDTFLSVSHLKASFPHHKVITNEADHTMVPPFKLSFSPDDNEIHVVTHNIPNRGPYAHTAPKKNAIFFTPTQVEAIRSGTQPGLTMVVGPPGTGKTDVAVQIISNLYHNFPHQRTLIVTHSNQALNQLFEKIMQLDIDERHLLRLGHGEEELATEKDFSRYGRVNFVLAKRLELLEEVGKLQSSLGVPGDVSYTCETACHFFLYQVLSRWEKYERQVLQSRSVAQIKSEFPFNQYFSDVQPLFKGFEFDDDWEIAEGCFRYIRNIFTQLEEFRAFELLRSGLDRSRYLLVKSAKIIAMTCTHAALKRQDLTQLGFKYDNILMEEAAQILEIETFIPLLLQNPSDGYNRLKRWIMIGDHHQLPPVIKNLAFQKFSNMEQSLFSRLIRLGVPAVQLDAQGRARPSICNLYRWRYSSLGDLPHITERSEYNCFNPGLSFDYQVINVENYQGVGESEPNPYFYQNLAEAEYCVCLFMFMRLLGYPADEISILTTYNGQKHLIRDVIRQRCGNNPLIGWPNKVTTVDRFQGQQNNYIILSLVRTKTVGHLRDVRRLVVAMSRARLGLYIFARVSLFHNCFELIPAFRQLTSRPLQLHIHPEERFPPKTERAPTQPHLVMRDMTHMHQFIYDMYIHVVQGMNTEQAAVQEKLEKPPVVEEVAVPTTQAEVPIEFDVRPPEHVIEKGEEKEQEEASNPEREEQAEVAEEPEAKRQKRDDPEDVKPAEAQKPDEMETSNNDEKIPTASEQSQAVSETSLEKVDDN</sequence>
<evidence type="ECO:0000259" key="6">
    <source>
        <dbReference type="Pfam" id="PF21143"/>
    </source>
</evidence>
<evidence type="ECO:0000256" key="1">
    <source>
        <dbReference type="PIRNR" id="PIRNR038901"/>
    </source>
</evidence>
<evidence type="ECO:0000259" key="5">
    <source>
        <dbReference type="Pfam" id="PF16399"/>
    </source>
</evidence>
<evidence type="ECO:0000313" key="8">
    <source>
        <dbReference type="EMBL" id="CAK8673019.1"/>
    </source>
</evidence>
<keyword evidence="1" id="KW-0508">mRNA splicing</keyword>
<evidence type="ECO:0000259" key="4">
    <source>
        <dbReference type="Pfam" id="PF13087"/>
    </source>
</evidence>
<proteinExistence type="inferred from homology"/>
<dbReference type="CDD" id="cd18808">
    <property type="entry name" value="SF1_C_Upf1"/>
    <property type="match status" value="1"/>
</dbReference>
<feature type="domain" description="RNA helicase aquarius beta-barrel" evidence="6">
    <location>
        <begin position="479"/>
        <end position="641"/>
    </location>
</feature>
<keyword evidence="9" id="KW-1185">Reference proteome</keyword>
<dbReference type="Pfam" id="PF13087">
    <property type="entry name" value="AAA_12"/>
    <property type="match status" value="1"/>
</dbReference>
<feature type="domain" description="RNA helicase aquarius N-terminal" evidence="5">
    <location>
        <begin position="19"/>
        <end position="396"/>
    </location>
</feature>
<evidence type="ECO:0000256" key="2">
    <source>
        <dbReference type="SAM" id="MobiDB-lite"/>
    </source>
</evidence>
<dbReference type="SUPFAM" id="SSF52540">
    <property type="entry name" value="P-loop containing nucleoside triphosphate hydrolases"/>
    <property type="match status" value="1"/>
</dbReference>
<dbReference type="EMBL" id="CAWYQH010000002">
    <property type="protein sequence ID" value="CAK8673019.1"/>
    <property type="molecule type" value="Genomic_DNA"/>
</dbReference>
<dbReference type="InterPro" id="IPR032174">
    <property type="entry name" value="Aquarius_N"/>
</dbReference>
<name>A0ABP0EZW8_CLALP</name>
<dbReference type="Pfam" id="PF16399">
    <property type="entry name" value="Aquarius_N_1st"/>
    <property type="match status" value="1"/>
</dbReference>
<feature type="compositionally biased region" description="Polar residues" evidence="2">
    <location>
        <begin position="1435"/>
        <end position="1445"/>
    </location>
</feature>
<dbReference type="PANTHER" id="PTHR10887">
    <property type="entry name" value="DNA2/NAM7 HELICASE FAMILY"/>
    <property type="match status" value="1"/>
</dbReference>
<evidence type="ECO:0000313" key="9">
    <source>
        <dbReference type="Proteomes" id="UP001642483"/>
    </source>
</evidence>